<dbReference type="eggNOG" id="COG1196">
    <property type="taxonomic scope" value="Bacteria"/>
</dbReference>
<dbReference type="RefSeq" id="WP_007554934.1">
    <property type="nucleotide sequence ID" value="NZ_AENT01000024.1"/>
</dbReference>
<proteinExistence type="predicted"/>
<dbReference type="AlphaFoldDB" id="E4L9P3"/>
<keyword evidence="1" id="KW-0472">Membrane</keyword>
<dbReference type="EMBL" id="AENT01000024">
    <property type="protein sequence ID" value="EFR42638.1"/>
    <property type="molecule type" value="Genomic_DNA"/>
</dbReference>
<name>E4L9P3_9FIRM</name>
<evidence type="ECO:0000313" key="2">
    <source>
        <dbReference type="EMBL" id="EFR42638.1"/>
    </source>
</evidence>
<dbReference type="Proteomes" id="UP000004594">
    <property type="component" value="Unassembled WGS sequence"/>
</dbReference>
<evidence type="ECO:0008006" key="4">
    <source>
        <dbReference type="Google" id="ProtNLM"/>
    </source>
</evidence>
<sequence length="194" mass="22200">MEFTNQHILLGIGALVVLILLFILFQVLKMRAKINRLNKKYSYFMAGEKGQTLEFKLSTEVRELREMMQTSKAMLHQQELLATMQLNSVQKIGVLKYDAFEETGDKLSFSITFLDGRNNGVVITSLSGRETSRIYGKRILNGRAKEPLSVEEAQSVELAMQKLMPSIAKKPEAKNVNRNIKRNEYKAKKIEENK</sequence>
<dbReference type="InterPro" id="IPR027981">
    <property type="entry name" value="DUF4446"/>
</dbReference>
<organism evidence="2 3">
    <name type="scientific">Dialister micraerophilus UPII 345-E</name>
    <dbReference type="NCBI Taxonomy" id="910314"/>
    <lineage>
        <taxon>Bacteria</taxon>
        <taxon>Bacillati</taxon>
        <taxon>Bacillota</taxon>
        <taxon>Negativicutes</taxon>
        <taxon>Veillonellales</taxon>
        <taxon>Veillonellaceae</taxon>
        <taxon>Dialister</taxon>
    </lineage>
</organism>
<dbReference type="Pfam" id="PF14584">
    <property type="entry name" value="DUF4446"/>
    <property type="match status" value="1"/>
</dbReference>
<keyword evidence="1" id="KW-1133">Transmembrane helix</keyword>
<accession>E4L9P3</accession>
<reference evidence="2 3" key="1">
    <citation type="submission" date="2010-11" db="EMBL/GenBank/DDBJ databases">
        <authorList>
            <person name="Durkin A.S."/>
            <person name="Madupu R."/>
            <person name="Torralba M."/>
            <person name="Gillis M."/>
            <person name="Methe B."/>
            <person name="Sutton G."/>
            <person name="Nelson K.E."/>
        </authorList>
    </citation>
    <scope>NUCLEOTIDE SEQUENCE [LARGE SCALE GENOMIC DNA]</scope>
    <source>
        <strain evidence="2 3">UPII 345-E</strain>
    </source>
</reference>
<gene>
    <name evidence="2" type="ORF">HMPREF9220_0471</name>
</gene>
<keyword evidence="1" id="KW-0812">Transmembrane</keyword>
<dbReference type="OrthoDB" id="5244042at2"/>
<evidence type="ECO:0000313" key="3">
    <source>
        <dbReference type="Proteomes" id="UP000004594"/>
    </source>
</evidence>
<comment type="caution">
    <text evidence="2">The sequence shown here is derived from an EMBL/GenBank/DDBJ whole genome shotgun (WGS) entry which is preliminary data.</text>
</comment>
<evidence type="ECO:0000256" key="1">
    <source>
        <dbReference type="SAM" id="Phobius"/>
    </source>
</evidence>
<protein>
    <recommendedName>
        <fullName evidence="4">DUF4446 domain-containing protein</fullName>
    </recommendedName>
</protein>
<feature type="transmembrane region" description="Helical" evidence="1">
    <location>
        <begin position="6"/>
        <end position="28"/>
    </location>
</feature>